<dbReference type="PANTHER" id="PTHR30055:SF226">
    <property type="entry name" value="HTH-TYPE TRANSCRIPTIONAL REGULATOR PKSA"/>
    <property type="match status" value="1"/>
</dbReference>
<keyword evidence="1 2" id="KW-0238">DNA-binding</keyword>
<dbReference type="GO" id="GO:0000976">
    <property type="term" value="F:transcription cis-regulatory region binding"/>
    <property type="evidence" value="ECO:0007669"/>
    <property type="project" value="TreeGrafter"/>
</dbReference>
<evidence type="ECO:0000256" key="1">
    <source>
        <dbReference type="ARBA" id="ARBA00023125"/>
    </source>
</evidence>
<evidence type="ECO:0000256" key="2">
    <source>
        <dbReference type="PROSITE-ProRule" id="PRU00335"/>
    </source>
</evidence>
<feature type="compositionally biased region" description="Polar residues" evidence="3">
    <location>
        <begin position="1"/>
        <end position="19"/>
    </location>
</feature>
<organism evidence="5 6">
    <name type="scientific">Edaphobacter modestus</name>
    <dbReference type="NCBI Taxonomy" id="388466"/>
    <lineage>
        <taxon>Bacteria</taxon>
        <taxon>Pseudomonadati</taxon>
        <taxon>Acidobacteriota</taxon>
        <taxon>Terriglobia</taxon>
        <taxon>Terriglobales</taxon>
        <taxon>Acidobacteriaceae</taxon>
        <taxon>Edaphobacter</taxon>
    </lineage>
</organism>
<dbReference type="GO" id="GO:0003700">
    <property type="term" value="F:DNA-binding transcription factor activity"/>
    <property type="evidence" value="ECO:0007669"/>
    <property type="project" value="TreeGrafter"/>
</dbReference>
<sequence>MDSGNIMDSDSGNRTTLSRSAVRASGGEKQERSLVTRQELIDAARRIFARDGFEVARLQDIAAAAGKTRGAFYAHFQDKEDVFFAIFEQDIARDQQTYLKELNQSSTYEERVAILVRNLEDIIYDKDRVLLYLEFKMYAVRHPHKRKRLAELHLLMCTRGAAAKLALLPELQSDDAGEQRSRTAQFGLVIDGIALNHYFDPVGLNKEQTRERIESSVRSLMAPKSSWRKTVFYDRYAAREPEL</sequence>
<dbReference type="PROSITE" id="PS50977">
    <property type="entry name" value="HTH_TETR_2"/>
    <property type="match status" value="1"/>
</dbReference>
<evidence type="ECO:0000259" key="4">
    <source>
        <dbReference type="PROSITE" id="PS50977"/>
    </source>
</evidence>
<accession>A0A4Q7YNQ1</accession>
<dbReference type="RefSeq" id="WP_242617650.1">
    <property type="nucleotide sequence ID" value="NZ_SHKW01000001.1"/>
</dbReference>
<keyword evidence="6" id="KW-1185">Reference proteome</keyword>
<feature type="DNA-binding region" description="H-T-H motif" evidence="2">
    <location>
        <begin position="57"/>
        <end position="76"/>
    </location>
</feature>
<protein>
    <submittedName>
        <fullName evidence="5">TetR family transcriptional regulator</fullName>
    </submittedName>
</protein>
<dbReference type="AlphaFoldDB" id="A0A4Q7YNQ1"/>
<dbReference type="InterPro" id="IPR001647">
    <property type="entry name" value="HTH_TetR"/>
</dbReference>
<feature type="domain" description="HTH tetR-type" evidence="4">
    <location>
        <begin position="34"/>
        <end position="94"/>
    </location>
</feature>
<proteinExistence type="predicted"/>
<reference evidence="5 6" key="1">
    <citation type="submission" date="2019-02" db="EMBL/GenBank/DDBJ databases">
        <title>Genomic Encyclopedia of Archaeal and Bacterial Type Strains, Phase II (KMG-II): from individual species to whole genera.</title>
        <authorList>
            <person name="Goeker M."/>
        </authorList>
    </citation>
    <scope>NUCLEOTIDE SEQUENCE [LARGE SCALE GENOMIC DNA]</scope>
    <source>
        <strain evidence="5 6">DSM 18101</strain>
    </source>
</reference>
<dbReference type="InterPro" id="IPR050109">
    <property type="entry name" value="HTH-type_TetR-like_transc_reg"/>
</dbReference>
<gene>
    <name evidence="5" type="ORF">BDD14_0300</name>
</gene>
<evidence type="ECO:0000256" key="3">
    <source>
        <dbReference type="SAM" id="MobiDB-lite"/>
    </source>
</evidence>
<dbReference type="Pfam" id="PF00440">
    <property type="entry name" value="TetR_N"/>
    <property type="match status" value="1"/>
</dbReference>
<feature type="region of interest" description="Disordered" evidence="3">
    <location>
        <begin position="1"/>
        <end position="30"/>
    </location>
</feature>
<evidence type="ECO:0000313" key="6">
    <source>
        <dbReference type="Proteomes" id="UP000292958"/>
    </source>
</evidence>
<dbReference type="Proteomes" id="UP000292958">
    <property type="component" value="Unassembled WGS sequence"/>
</dbReference>
<dbReference type="SUPFAM" id="SSF46689">
    <property type="entry name" value="Homeodomain-like"/>
    <property type="match status" value="1"/>
</dbReference>
<dbReference type="Gene3D" id="1.10.357.10">
    <property type="entry name" value="Tetracycline Repressor, domain 2"/>
    <property type="match status" value="1"/>
</dbReference>
<dbReference type="PRINTS" id="PR00455">
    <property type="entry name" value="HTHTETR"/>
</dbReference>
<dbReference type="InterPro" id="IPR009057">
    <property type="entry name" value="Homeodomain-like_sf"/>
</dbReference>
<dbReference type="EMBL" id="SHKW01000001">
    <property type="protein sequence ID" value="RZU38978.1"/>
    <property type="molecule type" value="Genomic_DNA"/>
</dbReference>
<dbReference type="PANTHER" id="PTHR30055">
    <property type="entry name" value="HTH-TYPE TRANSCRIPTIONAL REGULATOR RUTR"/>
    <property type="match status" value="1"/>
</dbReference>
<comment type="caution">
    <text evidence="5">The sequence shown here is derived from an EMBL/GenBank/DDBJ whole genome shotgun (WGS) entry which is preliminary data.</text>
</comment>
<evidence type="ECO:0000313" key="5">
    <source>
        <dbReference type="EMBL" id="RZU38978.1"/>
    </source>
</evidence>
<name>A0A4Q7YNQ1_9BACT</name>